<name>A0ACC7MI54_9BURK</name>
<accession>A0ACC7MI54</accession>
<evidence type="ECO:0000313" key="1">
    <source>
        <dbReference type="EMBL" id="MFJ1471170.1"/>
    </source>
</evidence>
<evidence type="ECO:0000313" key="2">
    <source>
        <dbReference type="Proteomes" id="UP001168096"/>
    </source>
</evidence>
<gene>
    <name evidence="1" type="ORF">QPK29_025910</name>
</gene>
<keyword evidence="2" id="KW-1185">Reference proteome</keyword>
<organism evidence="1 2">
    <name type="scientific">Massilia orientalis</name>
    <dbReference type="NCBI Taxonomy" id="3050128"/>
    <lineage>
        <taxon>Bacteria</taxon>
        <taxon>Pseudomonadati</taxon>
        <taxon>Pseudomonadota</taxon>
        <taxon>Betaproteobacteria</taxon>
        <taxon>Burkholderiales</taxon>
        <taxon>Oxalobacteraceae</taxon>
        <taxon>Telluria group</taxon>
        <taxon>Massilia</taxon>
    </lineage>
</organism>
<reference evidence="1" key="1">
    <citation type="submission" date="2024-11" db="EMBL/GenBank/DDBJ databases">
        <title>Description of Massilia orientalis sp. nov., isolated from rhizosphere soil of Ageratina adenophora.</title>
        <authorList>
            <person name="Wang Y."/>
        </authorList>
    </citation>
    <scope>NUCLEOTIDE SEQUENCE</scope>
    <source>
        <strain evidence="1">YIM B02787</strain>
    </source>
</reference>
<proteinExistence type="predicted"/>
<protein>
    <submittedName>
        <fullName evidence="1">Uncharacterized protein</fullName>
    </submittedName>
</protein>
<dbReference type="Proteomes" id="UP001168096">
    <property type="component" value="Unassembled WGS sequence"/>
</dbReference>
<sequence length="148" mass="16018">MTAAIQASAGAVQAGDGCPAARIVDLERAMLDMPQVEIPTMHDFAPGLYIRTIEIPAGTVLTGHVHTTEHIFIVSKGDLTIATEDGLRRVQAPFQMVCRPGLKRAGYAHTDVVCTNVHITPETDLSKLEALLIERPQLEAPRAQEVIE</sequence>
<dbReference type="EMBL" id="JASNRB020000019">
    <property type="protein sequence ID" value="MFJ1471170.1"/>
    <property type="molecule type" value="Genomic_DNA"/>
</dbReference>
<comment type="caution">
    <text evidence="1">The sequence shown here is derived from an EMBL/GenBank/DDBJ whole genome shotgun (WGS) entry which is preliminary data.</text>
</comment>